<comment type="caution">
    <text evidence="2">The sequence shown here is derived from an EMBL/GenBank/DDBJ whole genome shotgun (WGS) entry which is preliminary data.</text>
</comment>
<dbReference type="Pfam" id="PF12680">
    <property type="entry name" value="SnoaL_2"/>
    <property type="match status" value="1"/>
</dbReference>
<dbReference type="SUPFAM" id="SSF54427">
    <property type="entry name" value="NTF2-like"/>
    <property type="match status" value="1"/>
</dbReference>
<dbReference type="Proteomes" id="UP000050546">
    <property type="component" value="Unassembled WGS sequence"/>
</dbReference>
<reference evidence="2 3" key="1">
    <citation type="journal article" date="2016" name="Plant Pathol.">
        <title>Genetic characterization of strains named as Xanthomonas axonopodis pv. dieffenbachiae leads to a taxonomic revision of the X. axonopodis species complex.</title>
        <authorList>
            <person name="Constantin E.C."/>
            <person name="Cleenwerck I."/>
            <person name="Maes M."/>
            <person name="Baeyen S."/>
            <person name="Van Malderghem C."/>
            <person name="De Vos P."/>
            <person name="Cottyn B."/>
        </authorList>
    </citation>
    <scope>NUCLEOTIDE SEQUENCE [LARGE SCALE GENOMIC DNA]</scope>
    <source>
        <strain evidence="2 3">LMG 25940</strain>
    </source>
</reference>
<gene>
    <name evidence="2" type="ORF">IM53_008740</name>
</gene>
<dbReference type="InterPro" id="IPR032710">
    <property type="entry name" value="NTF2-like_dom_sf"/>
</dbReference>
<name>A0A1V9HC01_9XANT</name>
<dbReference type="RefSeq" id="WP_057678156.1">
    <property type="nucleotide sequence ID" value="NZ_CP041382.1"/>
</dbReference>
<dbReference type="STRING" id="1437877.GCA_001564415_00057"/>
<evidence type="ECO:0000313" key="3">
    <source>
        <dbReference type="Proteomes" id="UP000050546"/>
    </source>
</evidence>
<dbReference type="InterPro" id="IPR037401">
    <property type="entry name" value="SnoaL-like"/>
</dbReference>
<reference evidence="2 3" key="2">
    <citation type="journal article" date="2017" name="Plant Pathol.">
        <title>Pathogenicity and virulence gene content of Xanthomonas strains infecting Araceae, formerly known as Xanthomonas axonopodis pv. dieffenbachiae.</title>
        <authorList>
            <person name="Constantin E.C."/>
            <person name="Haegeman A."/>
            <person name="Van Vaerenbergh J."/>
            <person name="Baeyen S."/>
            <person name="Van Malderghem C."/>
            <person name="Maes M."/>
            <person name="Cottyn B."/>
        </authorList>
    </citation>
    <scope>NUCLEOTIDE SEQUENCE [LARGE SCALE GENOMIC DNA]</scope>
    <source>
        <strain evidence="2 3">LMG 25940</strain>
    </source>
</reference>
<protein>
    <recommendedName>
        <fullName evidence="1">SnoaL-like domain-containing protein</fullName>
    </recommendedName>
</protein>
<accession>A0A1V9HC01</accession>
<dbReference type="EMBL" id="JPYI02000047">
    <property type="protein sequence ID" value="OQP80142.1"/>
    <property type="molecule type" value="Genomic_DNA"/>
</dbReference>
<dbReference type="Gene3D" id="3.10.450.50">
    <property type="match status" value="1"/>
</dbReference>
<organism evidence="2 3">
    <name type="scientific">Xanthomonas phaseoli pv. dieffenbachiae</name>
    <dbReference type="NCBI Taxonomy" id="92828"/>
    <lineage>
        <taxon>Bacteria</taxon>
        <taxon>Pseudomonadati</taxon>
        <taxon>Pseudomonadota</taxon>
        <taxon>Gammaproteobacteria</taxon>
        <taxon>Lysobacterales</taxon>
        <taxon>Lysobacteraceae</taxon>
        <taxon>Xanthomonas</taxon>
    </lineage>
</organism>
<evidence type="ECO:0000313" key="2">
    <source>
        <dbReference type="EMBL" id="OQP80142.1"/>
    </source>
</evidence>
<evidence type="ECO:0000259" key="1">
    <source>
        <dbReference type="Pfam" id="PF12680"/>
    </source>
</evidence>
<feature type="domain" description="SnoaL-like" evidence="1">
    <location>
        <begin position="13"/>
        <end position="84"/>
    </location>
</feature>
<sequence length="125" mass="13707">MTNQKRSAIEIAQSYFNAIRDKDVATILAMSADDVVCTSPLGTVEGREAFEKFQTGFSRMLQRAELYSALAGDTHATVVYEADTVPVKGSFVSELLVIEEGLIKSTHVIYDYAPYATFVASLQKS</sequence>
<proteinExistence type="predicted"/>
<dbReference type="AlphaFoldDB" id="A0A1V9HC01"/>